<accession>F0QTF5</accession>
<evidence type="ECO:0000313" key="1">
    <source>
        <dbReference type="EMBL" id="ADY00497.1"/>
    </source>
</evidence>
<keyword evidence="2" id="KW-1185">Reference proteome</keyword>
<dbReference type="RefSeq" id="WP_013603660.1">
    <property type="nucleotide sequence ID" value="NC_015151.1"/>
</dbReference>
<dbReference type="OrthoDB" id="29084at2157"/>
<dbReference type="HOGENOM" id="CLU_2662575_0_0_2"/>
<dbReference type="EMBL" id="CP002529">
    <property type="protein sequence ID" value="ADY00497.1"/>
    <property type="molecule type" value="Genomic_DNA"/>
</dbReference>
<gene>
    <name evidence="1" type="ordered locus">VMUT_0283</name>
</gene>
<dbReference type="GeneID" id="10287935"/>
<protein>
    <submittedName>
        <fullName evidence="1">Uncharacterized protein</fullName>
    </submittedName>
</protein>
<dbReference type="Proteomes" id="UP000007485">
    <property type="component" value="Chromosome"/>
</dbReference>
<proteinExistence type="predicted"/>
<dbReference type="eggNOG" id="arCOG13887">
    <property type="taxonomic scope" value="Archaea"/>
</dbReference>
<dbReference type="STRING" id="985053.VMUT_0283"/>
<sequence>MNGVELLEELKSMRNNLKGLAARAVINYIMTELNEINSISEEELNNILSNALSLVEIEENDIHRIKEFIRKKMMHS</sequence>
<dbReference type="KEGG" id="vmo:VMUT_0283"/>
<reference evidence="1 2" key="1">
    <citation type="journal article" date="2011" name="J. Bacteriol.">
        <title>Complete genome sequence of 'Vulcanisaeta moutnovskia' strain 768-28, a novel member of the hyperthermophilic crenarchaeal genus vulcanisaeta.</title>
        <authorList>
            <person name="Gumerov V.M."/>
            <person name="Mardanov A.V."/>
            <person name="Beletsky A.V."/>
            <person name="Prokofeva M.I."/>
            <person name="Bonch-Osmolovskaya E.A."/>
            <person name="Ravin N.V."/>
            <person name="Skryabin K.G."/>
        </authorList>
    </citation>
    <scope>NUCLEOTIDE SEQUENCE [LARGE SCALE GENOMIC DNA]</scope>
    <source>
        <strain evidence="1 2">768-28</strain>
    </source>
</reference>
<name>F0QTF5_VULM7</name>
<organism evidence="1 2">
    <name type="scientific">Vulcanisaeta moutnovskia (strain 768-28)</name>
    <dbReference type="NCBI Taxonomy" id="985053"/>
    <lineage>
        <taxon>Archaea</taxon>
        <taxon>Thermoproteota</taxon>
        <taxon>Thermoprotei</taxon>
        <taxon>Thermoproteales</taxon>
        <taxon>Thermoproteaceae</taxon>
        <taxon>Vulcanisaeta</taxon>
    </lineage>
</organism>
<evidence type="ECO:0000313" key="2">
    <source>
        <dbReference type="Proteomes" id="UP000007485"/>
    </source>
</evidence>
<dbReference type="AlphaFoldDB" id="F0QTF5"/>